<sequence>MAIAIPHQPRYRDHSLPIYYLCGEQVRIRRRPTQIRDPRSEAQKAQRLRFKVASHFLAPFKSFVQKGFEPLEKENFRQVGAYQQALSHLLGYAIQQQGDVVKVDTQKVVLSEGRKNPMDTVQASVASGMLRVRWSGTLPKKCSLVLVAALNRATGEVLCRELEAGELGDGFALKVPDDWNGAALDLWLAPWHSGNRGRFDSIHVVVDGVQPAGQEFLCAHLKDLIPNRKGSSIRIASELRRRILIPDFYTGRRRRR</sequence>
<name>A0A0Q4B9I3_9BACT</name>
<dbReference type="PATRIC" id="fig|1702214.3.peg.704"/>
<keyword evidence="2" id="KW-1185">Reference proteome</keyword>
<proteinExistence type="predicted"/>
<reference evidence="1" key="1">
    <citation type="submission" date="2015-08" db="EMBL/GenBank/DDBJ databases">
        <title>Candidatus Bacteriodes Periocalifornicus.</title>
        <authorList>
            <person name="McLean J.S."/>
            <person name="Kelley S."/>
        </authorList>
    </citation>
    <scope>NUCLEOTIDE SEQUENCE [LARGE SCALE GENOMIC DNA]</scope>
    <source>
        <strain evidence="1">12B</strain>
    </source>
</reference>
<comment type="caution">
    <text evidence="1">The sequence shown here is derived from an EMBL/GenBank/DDBJ whole genome shotgun (WGS) entry which is preliminary data.</text>
</comment>
<organism evidence="1 2">
    <name type="scientific">Candidatus [Bacteroides] periocalifornicus</name>
    <dbReference type="NCBI Taxonomy" id="1702214"/>
    <lineage>
        <taxon>Bacteria</taxon>
        <taxon>Pseudomonadati</taxon>
        <taxon>Bacteroidota</taxon>
    </lineage>
</organism>
<dbReference type="Proteomes" id="UP000054172">
    <property type="component" value="Unassembled WGS sequence"/>
</dbReference>
<dbReference type="AlphaFoldDB" id="A0A0Q4B9I3"/>
<gene>
    <name evidence="1" type="ORF">AL399_02565</name>
</gene>
<accession>A0A0Q4B9I3</accession>
<evidence type="ECO:0000313" key="2">
    <source>
        <dbReference type="Proteomes" id="UP000054172"/>
    </source>
</evidence>
<evidence type="ECO:0000313" key="1">
    <source>
        <dbReference type="EMBL" id="KQM09271.1"/>
    </source>
</evidence>
<protein>
    <submittedName>
        <fullName evidence="1">Uncharacterized protein</fullName>
    </submittedName>
</protein>
<dbReference type="EMBL" id="LIIK01000008">
    <property type="protein sequence ID" value="KQM09271.1"/>
    <property type="molecule type" value="Genomic_DNA"/>
</dbReference>
<dbReference type="Pfam" id="PF19781">
    <property type="entry name" value="DUF6266"/>
    <property type="match status" value="1"/>
</dbReference>
<dbReference type="InterPro" id="IPR046233">
    <property type="entry name" value="DUF6266"/>
</dbReference>